<organism evidence="2 3">
    <name type="scientific">Cannabis sativa</name>
    <name type="common">Hemp</name>
    <name type="synonym">Marijuana</name>
    <dbReference type="NCBI Taxonomy" id="3483"/>
    <lineage>
        <taxon>Eukaryota</taxon>
        <taxon>Viridiplantae</taxon>
        <taxon>Streptophyta</taxon>
        <taxon>Embryophyta</taxon>
        <taxon>Tracheophyta</taxon>
        <taxon>Spermatophyta</taxon>
        <taxon>Magnoliopsida</taxon>
        <taxon>eudicotyledons</taxon>
        <taxon>Gunneridae</taxon>
        <taxon>Pentapetalae</taxon>
        <taxon>rosids</taxon>
        <taxon>fabids</taxon>
        <taxon>Rosales</taxon>
        <taxon>Cannabaceae</taxon>
        <taxon>Cannabis</taxon>
    </lineage>
</organism>
<dbReference type="Pfam" id="PF07468">
    <property type="entry name" value="Agglutinin"/>
    <property type="match status" value="2"/>
</dbReference>
<comment type="caution">
    <text evidence="2">The sequence shown here is derived from an EMBL/GenBank/DDBJ whole genome shotgun (WGS) entry which is preliminary data.</text>
</comment>
<dbReference type="Gene3D" id="2.170.15.10">
    <property type="entry name" value="Proaerolysin, chain A, domain 3"/>
    <property type="match status" value="1"/>
</dbReference>
<evidence type="ECO:0000259" key="1">
    <source>
        <dbReference type="SMART" id="SM00791"/>
    </source>
</evidence>
<proteinExistence type="predicted"/>
<name>A0A7J6DIW9_CANSA</name>
<dbReference type="PANTHER" id="PTHR39244">
    <property type="entry name" value="NATTERIN-4"/>
    <property type="match status" value="1"/>
</dbReference>
<dbReference type="InterPro" id="IPR008998">
    <property type="entry name" value="Agglutinin"/>
</dbReference>
<dbReference type="SUPFAM" id="SSF56973">
    <property type="entry name" value="Aerolisin/ETX pore-forming domain"/>
    <property type="match status" value="1"/>
</dbReference>
<dbReference type="Gene3D" id="2.80.10.50">
    <property type="match status" value="2"/>
</dbReference>
<reference evidence="2 3" key="1">
    <citation type="journal article" date="2020" name="bioRxiv">
        <title>Sequence and annotation of 42 cannabis genomes reveals extensive copy number variation in cannabinoid synthesis and pathogen resistance genes.</title>
        <authorList>
            <person name="Mckernan K.J."/>
            <person name="Helbert Y."/>
            <person name="Kane L.T."/>
            <person name="Ebling H."/>
            <person name="Zhang L."/>
            <person name="Liu B."/>
            <person name="Eaton Z."/>
            <person name="Mclaughlin S."/>
            <person name="Kingan S."/>
            <person name="Baybayan P."/>
            <person name="Concepcion G."/>
            <person name="Jordan M."/>
            <person name="Riva A."/>
            <person name="Barbazuk W."/>
            <person name="Harkins T."/>
        </authorList>
    </citation>
    <scope>NUCLEOTIDE SEQUENCE [LARGE SCALE GENOMIC DNA]</scope>
    <source>
        <strain evidence="3">cv. Jamaican Lion 4</strain>
        <tissue evidence="2">Leaf</tissue>
    </source>
</reference>
<accession>A0A7J6DIW9</accession>
<sequence length="462" mass="53103">MAAPAVVFPRFVVIKSKFNSKYLRKITKEEIAKTTLEDAFLFVKEDKITSPLAKFELIIAKTNPGCVHIRCCYNNKYLTRIGGHFIEAKADQPIEDAKRLSCTMFEITEADLEGYFRIRHKQSDCYVVLSRSEGERHDRTIVAESTTVDRDHCDMFQMLDWESFVIFPEIVSFSHEKDTNYLSYNKDNSCLQFVENKDIADLTVGNEMYIWGDGYVRIKNVSSNKYWRRRESDNWILADSDDATGNDKNTLFLPIQLGNPLNTVALRNLGNNMFCKRESEYLRAQERSITTETMLLVSESVISRSIEDIIFHIDDVRVHQQIKVGDMVYVGAENPDDEDDNMDIKISYEKFTSATFATSHTLKFGAKTTIQYKPIPFVAEGKITLSSELSNKVKWDNTEKSNVKYEAEIHVNVPHKSRVTYSVPVKWGTCDVPYSYTRVEKLYNGESKLPIPAMIATVEDNF</sequence>
<dbReference type="SMART" id="SM00791">
    <property type="entry name" value="Agglutinin"/>
    <property type="match status" value="2"/>
</dbReference>
<dbReference type="PANTHER" id="PTHR39244:SF5">
    <property type="entry name" value="NATTERIN-3-LIKE"/>
    <property type="match status" value="1"/>
</dbReference>
<dbReference type="InterPro" id="IPR036242">
    <property type="entry name" value="Agglutinin_dom_sf"/>
</dbReference>
<evidence type="ECO:0000313" key="3">
    <source>
        <dbReference type="Proteomes" id="UP000583929"/>
    </source>
</evidence>
<dbReference type="Proteomes" id="UP000583929">
    <property type="component" value="Unassembled WGS sequence"/>
</dbReference>
<dbReference type="EMBL" id="JAATIQ010001192">
    <property type="protein sequence ID" value="KAF4346077.1"/>
    <property type="molecule type" value="Genomic_DNA"/>
</dbReference>
<keyword evidence="3" id="KW-1185">Reference proteome</keyword>
<dbReference type="InterPro" id="IPR053237">
    <property type="entry name" value="Natterin_C"/>
</dbReference>
<feature type="domain" description="Agglutinin" evidence="1">
    <location>
        <begin position="6"/>
        <end position="160"/>
    </location>
</feature>
<protein>
    <recommendedName>
        <fullName evidence="1">Agglutinin domain-containing protein</fullName>
    </recommendedName>
</protein>
<dbReference type="AlphaFoldDB" id="A0A7J6DIW9"/>
<evidence type="ECO:0000313" key="2">
    <source>
        <dbReference type="EMBL" id="KAF4346077.1"/>
    </source>
</evidence>
<gene>
    <name evidence="2" type="ORF">G4B88_015462</name>
</gene>
<feature type="domain" description="Agglutinin" evidence="1">
    <location>
        <begin position="165"/>
        <end position="299"/>
    </location>
</feature>
<dbReference type="SUPFAM" id="SSF50382">
    <property type="entry name" value="Agglutinin"/>
    <property type="match status" value="2"/>
</dbReference>